<evidence type="ECO:0000256" key="8">
    <source>
        <dbReference type="ARBA" id="ARBA00022824"/>
    </source>
</evidence>
<evidence type="ECO:0000313" key="15">
    <source>
        <dbReference type="Proteomes" id="UP001201163"/>
    </source>
</evidence>
<evidence type="ECO:0000256" key="7">
    <source>
        <dbReference type="ARBA" id="ARBA00022679"/>
    </source>
</evidence>
<sequence length="171" mass="18694">MRVLVTVGSTRFDALVETALSQPVLSVLSQKGYSDVVVQCGNSRVDELGSTDVERSVHKYGVDVILWRFKPSLDEEYDAADLIIGHAGSGTILDVLRRGKPLIIVPNPTLLDNHQEDMAHAMGVLGYAKISTVNGLSQSIMDLDISKLVPFPPFDGSKFRSLMDQEMGFES</sequence>
<comment type="caution">
    <text evidence="14">The sequence shown here is derived from an EMBL/GenBank/DDBJ whole genome shotgun (WGS) entry which is preliminary data.</text>
</comment>
<comment type="similarity">
    <text evidence="2 12">Belongs to the glycosyltransferase 28 family.</text>
</comment>
<evidence type="ECO:0000256" key="10">
    <source>
        <dbReference type="ARBA" id="ARBA00032061"/>
    </source>
</evidence>
<evidence type="ECO:0000256" key="12">
    <source>
        <dbReference type="RuleBase" id="RU362128"/>
    </source>
</evidence>
<keyword evidence="8 12" id="KW-0256">Endoplasmic reticulum</keyword>
<organism evidence="14 15">
    <name type="scientific">Lactarius akahatsu</name>
    <dbReference type="NCBI Taxonomy" id="416441"/>
    <lineage>
        <taxon>Eukaryota</taxon>
        <taxon>Fungi</taxon>
        <taxon>Dikarya</taxon>
        <taxon>Basidiomycota</taxon>
        <taxon>Agaricomycotina</taxon>
        <taxon>Agaricomycetes</taxon>
        <taxon>Russulales</taxon>
        <taxon>Russulaceae</taxon>
        <taxon>Lactarius</taxon>
    </lineage>
</organism>
<comment type="subcellular location">
    <subcellularLocation>
        <location evidence="1 12">Endoplasmic reticulum</location>
    </subcellularLocation>
</comment>
<dbReference type="GO" id="GO:0004577">
    <property type="term" value="F:N-acetylglucosaminyldiphosphodolichol N-acetylglucosaminyltransferase activity"/>
    <property type="evidence" value="ECO:0007669"/>
    <property type="project" value="UniProtKB-EC"/>
</dbReference>
<comment type="function">
    <text evidence="9 12">Involved in protein N-glycosylation. Essential for the second step of the dolichol-linked oligosaccharide pathway.</text>
</comment>
<evidence type="ECO:0000259" key="13">
    <source>
        <dbReference type="Pfam" id="PF04101"/>
    </source>
</evidence>
<proteinExistence type="inferred from homology"/>
<name>A0AAD4LSY2_9AGAM</name>
<protein>
    <recommendedName>
        <fullName evidence="5 12">UDP-N-acetylglucosamine transferase subunit ALG13</fullName>
        <ecNumber evidence="4 12">2.4.1.141</ecNumber>
    </recommendedName>
    <alternativeName>
        <fullName evidence="10 12">Asparagine-linked glycosylation protein 13</fullName>
    </alternativeName>
</protein>
<dbReference type="Pfam" id="PF04101">
    <property type="entry name" value="Glyco_tran_28_C"/>
    <property type="match status" value="1"/>
</dbReference>
<dbReference type="AlphaFoldDB" id="A0AAD4LSY2"/>
<evidence type="ECO:0000313" key="14">
    <source>
        <dbReference type="EMBL" id="KAH9001342.1"/>
    </source>
</evidence>
<dbReference type="PANTHER" id="PTHR12867:SF6">
    <property type="entry name" value="N-ACETYLGLUCOSAMINYLDIPHOSPHODOLICHOL N-ACETYLGLUCOSAMINYLTRANSFERASE"/>
    <property type="match status" value="1"/>
</dbReference>
<dbReference type="Gene3D" id="3.40.50.2000">
    <property type="entry name" value="Glycogen Phosphorylase B"/>
    <property type="match status" value="1"/>
</dbReference>
<evidence type="ECO:0000256" key="5">
    <source>
        <dbReference type="ARBA" id="ARBA00017468"/>
    </source>
</evidence>
<dbReference type="InterPro" id="IPR039042">
    <property type="entry name" value="Alg13-like"/>
</dbReference>
<dbReference type="EC" id="2.4.1.141" evidence="4 12"/>
<evidence type="ECO:0000256" key="11">
    <source>
        <dbReference type="ARBA" id="ARBA00048184"/>
    </source>
</evidence>
<reference evidence="14" key="1">
    <citation type="submission" date="2022-01" db="EMBL/GenBank/DDBJ databases">
        <title>Comparative genomics reveals a dynamic genome evolution in the ectomycorrhizal milk-cap (Lactarius) mushrooms.</title>
        <authorList>
            <consortium name="DOE Joint Genome Institute"/>
            <person name="Lebreton A."/>
            <person name="Tang N."/>
            <person name="Kuo A."/>
            <person name="LaButti K."/>
            <person name="Drula E."/>
            <person name="Barry K."/>
            <person name="Clum A."/>
            <person name="Lipzen A."/>
            <person name="Mousain D."/>
            <person name="Ng V."/>
            <person name="Wang R."/>
            <person name="Wang X."/>
            <person name="Dai Y."/>
            <person name="Henrissat B."/>
            <person name="Grigoriev I.V."/>
            <person name="Guerin-Laguette A."/>
            <person name="Yu F."/>
            <person name="Martin F.M."/>
        </authorList>
    </citation>
    <scope>NUCLEOTIDE SEQUENCE</scope>
    <source>
        <strain evidence="14">QP</strain>
    </source>
</reference>
<keyword evidence="6 12" id="KW-0328">Glycosyltransferase</keyword>
<evidence type="ECO:0000256" key="1">
    <source>
        <dbReference type="ARBA" id="ARBA00004240"/>
    </source>
</evidence>
<evidence type="ECO:0000256" key="6">
    <source>
        <dbReference type="ARBA" id="ARBA00022676"/>
    </source>
</evidence>
<accession>A0AAD4LSY2</accession>
<dbReference type="EMBL" id="JAKELL010000001">
    <property type="protein sequence ID" value="KAH9001342.1"/>
    <property type="molecule type" value="Genomic_DNA"/>
</dbReference>
<gene>
    <name evidence="12" type="primary">ALG13</name>
    <name evidence="14" type="ORF">EDB92DRAFT_1788574</name>
</gene>
<dbReference type="SUPFAM" id="SSF53756">
    <property type="entry name" value="UDP-Glycosyltransferase/glycogen phosphorylase"/>
    <property type="match status" value="1"/>
</dbReference>
<keyword evidence="7 12" id="KW-0808">Transferase</keyword>
<comment type="catalytic activity">
    <reaction evidence="11">
        <text>an N-acetyl-alpha-D-glucosaminyl-diphospho-di-trans,poly-cis-dolichol + UDP-N-acetyl-alpha-D-glucosamine = an N,N'-diacetylchitobiosyl-diphospho-di-trans,poly-cis-dolichol + UDP + H(+)</text>
        <dbReference type="Rhea" id="RHEA:23380"/>
        <dbReference type="Rhea" id="RHEA-COMP:19507"/>
        <dbReference type="Rhea" id="RHEA-COMP:19510"/>
        <dbReference type="ChEBI" id="CHEBI:15378"/>
        <dbReference type="ChEBI" id="CHEBI:57269"/>
        <dbReference type="ChEBI" id="CHEBI:57705"/>
        <dbReference type="ChEBI" id="CHEBI:58223"/>
        <dbReference type="ChEBI" id="CHEBI:58427"/>
        <dbReference type="EC" id="2.4.1.141"/>
    </reaction>
</comment>
<keyword evidence="15" id="KW-1185">Reference proteome</keyword>
<evidence type="ECO:0000256" key="3">
    <source>
        <dbReference type="ARBA" id="ARBA00011198"/>
    </source>
</evidence>
<dbReference type="GO" id="GO:0006488">
    <property type="term" value="P:dolichol-linked oligosaccharide biosynthetic process"/>
    <property type="evidence" value="ECO:0007669"/>
    <property type="project" value="InterPro"/>
</dbReference>
<dbReference type="GO" id="GO:0005783">
    <property type="term" value="C:endoplasmic reticulum"/>
    <property type="evidence" value="ECO:0007669"/>
    <property type="project" value="UniProtKB-SubCell"/>
</dbReference>
<comment type="subunit">
    <text evidence="3 12">Heterodimer with ALG14 to form a functional enzyme.</text>
</comment>
<feature type="domain" description="Glycosyl transferase family 28 C-terminal" evidence="13">
    <location>
        <begin position="3"/>
        <end position="156"/>
    </location>
</feature>
<dbReference type="InterPro" id="IPR007235">
    <property type="entry name" value="Glyco_trans_28_C"/>
</dbReference>
<evidence type="ECO:0000256" key="9">
    <source>
        <dbReference type="ARBA" id="ARBA00024804"/>
    </source>
</evidence>
<evidence type="ECO:0000256" key="4">
    <source>
        <dbReference type="ARBA" id="ARBA00012614"/>
    </source>
</evidence>
<evidence type="ECO:0000256" key="2">
    <source>
        <dbReference type="ARBA" id="ARBA00006962"/>
    </source>
</evidence>
<dbReference type="Proteomes" id="UP001201163">
    <property type="component" value="Unassembled WGS sequence"/>
</dbReference>
<dbReference type="PANTHER" id="PTHR12867">
    <property type="entry name" value="GLYCOSYL TRANSFERASE-RELATED"/>
    <property type="match status" value="1"/>
</dbReference>